<evidence type="ECO:0000256" key="1">
    <source>
        <dbReference type="SAM" id="Phobius"/>
    </source>
</evidence>
<dbReference type="InterPro" id="IPR037185">
    <property type="entry name" value="EmrE-like"/>
</dbReference>
<name>A0A1G2CR00_9BACT</name>
<dbReference type="Proteomes" id="UP000178841">
    <property type="component" value="Unassembled WGS sequence"/>
</dbReference>
<feature type="transmembrane region" description="Helical" evidence="1">
    <location>
        <begin position="98"/>
        <end position="115"/>
    </location>
</feature>
<dbReference type="PANTHER" id="PTHR22911:SF137">
    <property type="entry name" value="SOLUTE CARRIER FAMILY 35 MEMBER G2-RELATED"/>
    <property type="match status" value="1"/>
</dbReference>
<evidence type="ECO:0000259" key="2">
    <source>
        <dbReference type="Pfam" id="PF00892"/>
    </source>
</evidence>
<dbReference type="EMBL" id="MHLH01000015">
    <property type="protein sequence ID" value="OGZ03816.1"/>
    <property type="molecule type" value="Genomic_DNA"/>
</dbReference>
<dbReference type="Gene3D" id="1.10.3730.20">
    <property type="match status" value="1"/>
</dbReference>
<accession>A0A1G2CR00</accession>
<reference evidence="3 4" key="1">
    <citation type="journal article" date="2016" name="Nat. Commun.">
        <title>Thousands of microbial genomes shed light on interconnected biogeochemical processes in an aquifer system.</title>
        <authorList>
            <person name="Anantharaman K."/>
            <person name="Brown C.T."/>
            <person name="Hug L.A."/>
            <person name="Sharon I."/>
            <person name="Castelle C.J."/>
            <person name="Probst A.J."/>
            <person name="Thomas B.C."/>
            <person name="Singh A."/>
            <person name="Wilkins M.J."/>
            <person name="Karaoz U."/>
            <person name="Brodie E.L."/>
            <person name="Williams K.H."/>
            <person name="Hubbard S.S."/>
            <person name="Banfield J.F."/>
        </authorList>
    </citation>
    <scope>NUCLEOTIDE SEQUENCE [LARGE SCALE GENOMIC DNA]</scope>
</reference>
<dbReference type="InterPro" id="IPR000620">
    <property type="entry name" value="EamA_dom"/>
</dbReference>
<evidence type="ECO:0000313" key="3">
    <source>
        <dbReference type="EMBL" id="OGZ03816.1"/>
    </source>
</evidence>
<feature type="transmembrane region" description="Helical" evidence="1">
    <location>
        <begin position="36"/>
        <end position="55"/>
    </location>
</feature>
<evidence type="ECO:0000313" key="4">
    <source>
        <dbReference type="Proteomes" id="UP000178841"/>
    </source>
</evidence>
<protein>
    <recommendedName>
        <fullName evidence="2">EamA domain-containing protein</fullName>
    </recommendedName>
</protein>
<keyword evidence="1" id="KW-1133">Transmembrane helix</keyword>
<dbReference type="AlphaFoldDB" id="A0A1G2CR00"/>
<organism evidence="3 4">
    <name type="scientific">Candidatus Lloydbacteria bacterium RIFCSPHIGHO2_01_FULL_41_20</name>
    <dbReference type="NCBI Taxonomy" id="1798657"/>
    <lineage>
        <taxon>Bacteria</taxon>
        <taxon>Candidatus Lloydiibacteriota</taxon>
    </lineage>
</organism>
<sequence>MWLSYAFLSAFFASLVAIFAKLGLKGIDSTLATTVRAVIMAGFLLVVGIFLGKFRDFSVSSFSGKEWLLIALSGVAGAISWLFYFFALKNGSASAVTAVDKLSIIFVVILAGIFLSEAVGWKMILGGILMVLGAILITLH</sequence>
<dbReference type="Pfam" id="PF00892">
    <property type="entry name" value="EamA"/>
    <property type="match status" value="1"/>
</dbReference>
<gene>
    <name evidence="3" type="ORF">A2648_02580</name>
</gene>
<feature type="transmembrane region" description="Helical" evidence="1">
    <location>
        <begin position="121"/>
        <end position="139"/>
    </location>
</feature>
<keyword evidence="1" id="KW-0812">Transmembrane</keyword>
<proteinExistence type="predicted"/>
<dbReference type="GO" id="GO:0016020">
    <property type="term" value="C:membrane"/>
    <property type="evidence" value="ECO:0007669"/>
    <property type="project" value="InterPro"/>
</dbReference>
<feature type="transmembrane region" description="Helical" evidence="1">
    <location>
        <begin position="67"/>
        <end position="86"/>
    </location>
</feature>
<feature type="domain" description="EamA" evidence="2">
    <location>
        <begin position="2"/>
        <end position="138"/>
    </location>
</feature>
<feature type="transmembrane region" description="Helical" evidence="1">
    <location>
        <begin position="6"/>
        <end position="24"/>
    </location>
</feature>
<dbReference type="SUPFAM" id="SSF103481">
    <property type="entry name" value="Multidrug resistance efflux transporter EmrE"/>
    <property type="match status" value="1"/>
</dbReference>
<keyword evidence="1" id="KW-0472">Membrane</keyword>
<comment type="caution">
    <text evidence="3">The sequence shown here is derived from an EMBL/GenBank/DDBJ whole genome shotgun (WGS) entry which is preliminary data.</text>
</comment>
<dbReference type="PANTHER" id="PTHR22911">
    <property type="entry name" value="ACYL-MALONYL CONDENSING ENZYME-RELATED"/>
    <property type="match status" value="1"/>
</dbReference>
<dbReference type="STRING" id="1798657.A2648_02580"/>